<dbReference type="Pfam" id="PF00005">
    <property type="entry name" value="ABC_tran"/>
    <property type="match status" value="1"/>
</dbReference>
<evidence type="ECO:0000256" key="4">
    <source>
        <dbReference type="ARBA" id="ARBA00022741"/>
    </source>
</evidence>
<feature type="transmembrane region" description="Helical" evidence="8">
    <location>
        <begin position="72"/>
        <end position="97"/>
    </location>
</feature>
<evidence type="ECO:0000256" key="7">
    <source>
        <dbReference type="ARBA" id="ARBA00023136"/>
    </source>
</evidence>
<dbReference type="Gene3D" id="1.20.1560.10">
    <property type="entry name" value="ABC transporter type 1, transmembrane domain"/>
    <property type="match status" value="1"/>
</dbReference>
<dbReference type="GO" id="GO:0034040">
    <property type="term" value="F:ATPase-coupled lipid transmembrane transporter activity"/>
    <property type="evidence" value="ECO:0007669"/>
    <property type="project" value="TreeGrafter"/>
</dbReference>
<evidence type="ECO:0000256" key="5">
    <source>
        <dbReference type="ARBA" id="ARBA00022840"/>
    </source>
</evidence>
<name>A0A261S9F2_9BORD</name>
<dbReference type="InterPro" id="IPR003439">
    <property type="entry name" value="ABC_transporter-like_ATP-bd"/>
</dbReference>
<dbReference type="PANTHER" id="PTHR24221:SF654">
    <property type="entry name" value="ATP-BINDING CASSETTE SUB-FAMILY B MEMBER 6"/>
    <property type="match status" value="1"/>
</dbReference>
<reference evidence="12" key="1">
    <citation type="submission" date="2017-05" db="EMBL/GenBank/DDBJ databases">
        <title>Complete and WGS of Bordetella genogroups.</title>
        <authorList>
            <person name="Spilker T."/>
            <person name="Lipuma J."/>
        </authorList>
    </citation>
    <scope>NUCLEOTIDE SEQUENCE [LARGE SCALE GENOMIC DNA]</scope>
    <source>
        <strain evidence="12">AU16122</strain>
    </source>
</reference>
<dbReference type="Pfam" id="PF00664">
    <property type="entry name" value="ABC_membrane"/>
    <property type="match status" value="1"/>
</dbReference>
<feature type="transmembrane region" description="Helical" evidence="8">
    <location>
        <begin position="38"/>
        <end position="60"/>
    </location>
</feature>
<feature type="domain" description="ABC transmembrane type-1" evidence="10">
    <location>
        <begin position="38"/>
        <end position="322"/>
    </location>
</feature>
<keyword evidence="12" id="KW-1185">Reference proteome</keyword>
<keyword evidence="3 8" id="KW-0812">Transmembrane</keyword>
<evidence type="ECO:0000256" key="8">
    <source>
        <dbReference type="SAM" id="Phobius"/>
    </source>
</evidence>
<dbReference type="SUPFAM" id="SSF90123">
    <property type="entry name" value="ABC transporter transmembrane region"/>
    <property type="match status" value="1"/>
</dbReference>
<dbReference type="EMBL" id="NEVM01000002">
    <property type="protein sequence ID" value="OZI34018.1"/>
    <property type="molecule type" value="Genomic_DNA"/>
</dbReference>
<dbReference type="InterPro" id="IPR039421">
    <property type="entry name" value="Type_1_exporter"/>
</dbReference>
<proteinExistence type="predicted"/>
<dbReference type="InterPro" id="IPR011527">
    <property type="entry name" value="ABC1_TM_dom"/>
</dbReference>
<keyword evidence="4" id="KW-0547">Nucleotide-binding</keyword>
<feature type="domain" description="ABC transporter" evidence="9">
    <location>
        <begin position="353"/>
        <end position="583"/>
    </location>
</feature>
<dbReference type="GO" id="GO:0140359">
    <property type="term" value="F:ABC-type transporter activity"/>
    <property type="evidence" value="ECO:0007669"/>
    <property type="project" value="InterPro"/>
</dbReference>
<dbReference type="PROSITE" id="PS50893">
    <property type="entry name" value="ABC_TRANSPORTER_2"/>
    <property type="match status" value="1"/>
</dbReference>
<dbReference type="PROSITE" id="PS00211">
    <property type="entry name" value="ABC_TRANSPORTER_1"/>
    <property type="match status" value="1"/>
</dbReference>
<dbReference type="SUPFAM" id="SSF52540">
    <property type="entry name" value="P-loop containing nucleoside triphosphate hydrolases"/>
    <property type="match status" value="1"/>
</dbReference>
<dbReference type="SMART" id="SM00382">
    <property type="entry name" value="AAA"/>
    <property type="match status" value="1"/>
</dbReference>
<evidence type="ECO:0000259" key="9">
    <source>
        <dbReference type="PROSITE" id="PS50893"/>
    </source>
</evidence>
<gene>
    <name evidence="11" type="ORF">CAL29_10685</name>
</gene>
<evidence type="ECO:0008006" key="13">
    <source>
        <dbReference type="Google" id="ProtNLM"/>
    </source>
</evidence>
<keyword evidence="6 8" id="KW-1133">Transmembrane helix</keyword>
<dbReference type="InterPro" id="IPR027417">
    <property type="entry name" value="P-loop_NTPase"/>
</dbReference>
<evidence type="ECO:0000256" key="6">
    <source>
        <dbReference type="ARBA" id="ARBA00022989"/>
    </source>
</evidence>
<comment type="caution">
    <text evidence="11">The sequence shown here is derived from an EMBL/GenBank/DDBJ whole genome shotgun (WGS) entry which is preliminary data.</text>
</comment>
<dbReference type="Proteomes" id="UP000216020">
    <property type="component" value="Unassembled WGS sequence"/>
</dbReference>
<dbReference type="GO" id="GO:0016887">
    <property type="term" value="F:ATP hydrolysis activity"/>
    <property type="evidence" value="ECO:0007669"/>
    <property type="project" value="InterPro"/>
</dbReference>
<dbReference type="GO" id="GO:0005524">
    <property type="term" value="F:ATP binding"/>
    <property type="evidence" value="ECO:0007669"/>
    <property type="project" value="UniProtKB-KW"/>
</dbReference>
<evidence type="ECO:0000256" key="2">
    <source>
        <dbReference type="ARBA" id="ARBA00022475"/>
    </source>
</evidence>
<keyword evidence="2" id="KW-1003">Cell membrane</keyword>
<evidence type="ECO:0000313" key="11">
    <source>
        <dbReference type="EMBL" id="OZI34018.1"/>
    </source>
</evidence>
<dbReference type="PANTHER" id="PTHR24221">
    <property type="entry name" value="ATP-BINDING CASSETTE SUB-FAMILY B"/>
    <property type="match status" value="1"/>
</dbReference>
<comment type="subcellular location">
    <subcellularLocation>
        <location evidence="1">Cell membrane</location>
        <topology evidence="1">Multi-pass membrane protein</topology>
    </subcellularLocation>
</comment>
<sequence length="601" mass="64800">MTFRRRLPRRAFLRAPNIAGVLAVTLPLREVLGPCARGLLFAVLLQAAAGISSCLSWVALAKVASAWASPGAAATASWIAMTAGAALLACVSQAFAFHQTHRVDARLVRRLRRLLVDRLSQLPLGWFVQSGPDGVARYVGADVEALHQLVAHAPADLARAVVVPITAFICLAMVDPWLLAWSTVPLACAILVFRRVRAARHRPLFANRAAALEQLLSDYAQLANDPLQTRLFPGVGHEARLRRSIRRFSDAFSQWVRRIGRLGALTDTLLGTPLLTAWIALGAWHAAHGRFDIARLSVFVLLIRAIAAPILSMGHGGDALRAALGAAARLQALFAVPALEPGQSRAAPGDASIVFRRVSYGAEQNAILHGIDLAVEPGSATALVGPSGAGKSTLLMLAARFMDPDQGDILMGGRNIRELPARLLYRHLSILPQHASALEATLAENIALYRPQASLHEIRQAARQACLDDRVMALPDGYDTVYGRDVVLSGGELQRLALARALLSPASVLLLDEPASAVDPATRRALERVLLGERRTRLIVTHDLDLARRADRIAVMSRGRIVEHGSHAQLLQADAAYAALWRQWRLGRHGLDASQAESGYA</sequence>
<evidence type="ECO:0000259" key="10">
    <source>
        <dbReference type="PROSITE" id="PS50929"/>
    </source>
</evidence>
<dbReference type="InterPro" id="IPR003593">
    <property type="entry name" value="AAA+_ATPase"/>
</dbReference>
<feature type="transmembrane region" description="Helical" evidence="8">
    <location>
        <begin position="165"/>
        <end position="193"/>
    </location>
</feature>
<dbReference type="AlphaFoldDB" id="A0A261S9F2"/>
<accession>A0A261S9F2</accession>
<dbReference type="InterPro" id="IPR017871">
    <property type="entry name" value="ABC_transporter-like_CS"/>
</dbReference>
<evidence type="ECO:0000256" key="1">
    <source>
        <dbReference type="ARBA" id="ARBA00004651"/>
    </source>
</evidence>
<dbReference type="OrthoDB" id="8554730at2"/>
<protein>
    <recommendedName>
        <fullName evidence="13">ABC transporter ATP-binding protein</fullName>
    </recommendedName>
</protein>
<dbReference type="InterPro" id="IPR036640">
    <property type="entry name" value="ABC1_TM_sf"/>
</dbReference>
<evidence type="ECO:0000256" key="3">
    <source>
        <dbReference type="ARBA" id="ARBA00022692"/>
    </source>
</evidence>
<keyword evidence="7 8" id="KW-0472">Membrane</keyword>
<dbReference type="PROSITE" id="PS50929">
    <property type="entry name" value="ABC_TM1F"/>
    <property type="match status" value="1"/>
</dbReference>
<organism evidence="11 12">
    <name type="scientific">Bordetella genomosp. 10</name>
    <dbReference type="NCBI Taxonomy" id="1416804"/>
    <lineage>
        <taxon>Bacteria</taxon>
        <taxon>Pseudomonadati</taxon>
        <taxon>Pseudomonadota</taxon>
        <taxon>Betaproteobacteria</taxon>
        <taxon>Burkholderiales</taxon>
        <taxon>Alcaligenaceae</taxon>
        <taxon>Bordetella</taxon>
    </lineage>
</organism>
<keyword evidence="5" id="KW-0067">ATP-binding</keyword>
<dbReference type="GO" id="GO:0005886">
    <property type="term" value="C:plasma membrane"/>
    <property type="evidence" value="ECO:0007669"/>
    <property type="project" value="UniProtKB-SubCell"/>
</dbReference>
<dbReference type="Gene3D" id="3.40.50.300">
    <property type="entry name" value="P-loop containing nucleotide triphosphate hydrolases"/>
    <property type="match status" value="1"/>
</dbReference>
<evidence type="ECO:0000313" key="12">
    <source>
        <dbReference type="Proteomes" id="UP000216020"/>
    </source>
</evidence>